<name>A0A9X4BLL8_9GAMM</name>
<dbReference type="EMBL" id="JAOVZO020000020">
    <property type="protein sequence ID" value="MDC8015492.1"/>
    <property type="molecule type" value="Genomic_DNA"/>
</dbReference>
<accession>A0A9X4BLL8</accession>
<evidence type="ECO:0000313" key="3">
    <source>
        <dbReference type="Proteomes" id="UP001139971"/>
    </source>
</evidence>
<dbReference type="Proteomes" id="UP001139971">
    <property type="component" value="Unassembled WGS sequence"/>
</dbReference>
<comment type="caution">
    <text evidence="2">The sequence shown here is derived from an EMBL/GenBank/DDBJ whole genome shotgun (WGS) entry which is preliminary data.</text>
</comment>
<reference evidence="2" key="1">
    <citation type="submission" date="2023-02" db="EMBL/GenBank/DDBJ databases">
        <title>Tahibacter soli sp. nov. isolated from soil.</title>
        <authorList>
            <person name="Baek J.H."/>
            <person name="Lee J.K."/>
            <person name="Choi D.G."/>
            <person name="Jeon C.O."/>
        </authorList>
    </citation>
    <scope>NUCLEOTIDE SEQUENCE</scope>
    <source>
        <strain evidence="2">BL</strain>
    </source>
</reference>
<evidence type="ECO:0000313" key="2">
    <source>
        <dbReference type="EMBL" id="MDC8015492.1"/>
    </source>
</evidence>
<protein>
    <submittedName>
        <fullName evidence="2">Uncharacterized protein</fullName>
    </submittedName>
</protein>
<gene>
    <name evidence="2" type="ORF">OD750_023445</name>
</gene>
<proteinExistence type="predicted"/>
<evidence type="ECO:0000256" key="1">
    <source>
        <dbReference type="SAM" id="MobiDB-lite"/>
    </source>
</evidence>
<keyword evidence="3" id="KW-1185">Reference proteome</keyword>
<sequence length="425" mass="46303">MREPYVSKPNYPLLLAVIAAHALALTYALRPGLFGVVRDRIAPAGAHAAMQGKGSPPAQRPAPPRAAAMPAETPADDPRREFDVEAWIANNERVAREQAQTTYGDLAAALSAEPARALDTLRRRYADGDDRADKVRFAVAWECANGHTFYDDPQSAPPIERQLDGVAPADAALLRGVYDAGRKRWQSIRPRCDAWDAQNEAWRAVTLKYREGRGPNAQFERLQQTYDRDALTSQPSLLDALLKAIDKLWAREPDDELARRLAEYMLTLDDEAARTRGLALLAALAERDARYAGAVADAYRALDGRAPYDAGKAETWAQRAAQAGAPQWLRDRADRAGAADDPAGAWAWHAYALWLSANGCGAARGTYGEAELARGLRGVAAADAALAPDARRLARERYRELVAQHGKAALAALRCEPGRPSTRSP</sequence>
<organism evidence="2 3">
    <name type="scientific">Tahibacter soli</name>
    <dbReference type="NCBI Taxonomy" id="2983605"/>
    <lineage>
        <taxon>Bacteria</taxon>
        <taxon>Pseudomonadati</taxon>
        <taxon>Pseudomonadota</taxon>
        <taxon>Gammaproteobacteria</taxon>
        <taxon>Lysobacterales</taxon>
        <taxon>Rhodanobacteraceae</taxon>
        <taxon>Tahibacter</taxon>
    </lineage>
</organism>
<dbReference type="AlphaFoldDB" id="A0A9X4BLL8"/>
<dbReference type="RefSeq" id="WP_263540681.1">
    <property type="nucleotide sequence ID" value="NZ_JAOVZO020000020.1"/>
</dbReference>
<feature type="region of interest" description="Disordered" evidence="1">
    <location>
        <begin position="47"/>
        <end position="77"/>
    </location>
</feature>